<keyword evidence="2" id="KW-0012">Acyltransferase</keyword>
<organism evidence="4 5">
    <name type="scientific">Sedimentitalea todarodis</name>
    <dbReference type="NCBI Taxonomy" id="1631240"/>
    <lineage>
        <taxon>Bacteria</taxon>
        <taxon>Pseudomonadati</taxon>
        <taxon>Pseudomonadota</taxon>
        <taxon>Alphaproteobacteria</taxon>
        <taxon>Rhodobacterales</taxon>
        <taxon>Paracoccaceae</taxon>
        <taxon>Sedimentitalea</taxon>
    </lineage>
</organism>
<accession>A0ABU3VDY1</accession>
<reference evidence="5" key="1">
    <citation type="submission" date="2023-05" db="EMBL/GenBank/DDBJ databases">
        <title>Sedimentitalea sp. nov. JM2-8.</title>
        <authorList>
            <person name="Huang J."/>
        </authorList>
    </citation>
    <scope>NUCLEOTIDE SEQUENCE [LARGE SCALE GENOMIC DNA]</scope>
    <source>
        <strain evidence="5">KHS03</strain>
    </source>
</reference>
<dbReference type="SUPFAM" id="SSF55729">
    <property type="entry name" value="Acyl-CoA N-acyltransferases (Nat)"/>
    <property type="match status" value="1"/>
</dbReference>
<dbReference type="InterPro" id="IPR000182">
    <property type="entry name" value="GNAT_dom"/>
</dbReference>
<dbReference type="Gene3D" id="3.40.630.30">
    <property type="match status" value="1"/>
</dbReference>
<gene>
    <name evidence="4" type="ORF">QO231_11040</name>
</gene>
<dbReference type="PANTHER" id="PTHR43877:SF2">
    <property type="entry name" value="AMINOALKYLPHOSPHONATE N-ACETYLTRANSFERASE-RELATED"/>
    <property type="match status" value="1"/>
</dbReference>
<dbReference type="Proteomes" id="UP001255416">
    <property type="component" value="Unassembled WGS sequence"/>
</dbReference>
<evidence type="ECO:0000313" key="4">
    <source>
        <dbReference type="EMBL" id="MDU9004385.1"/>
    </source>
</evidence>
<proteinExistence type="predicted"/>
<keyword evidence="1" id="KW-0808">Transferase</keyword>
<dbReference type="InterPro" id="IPR016181">
    <property type="entry name" value="Acyl_CoA_acyltransferase"/>
</dbReference>
<dbReference type="PANTHER" id="PTHR43877">
    <property type="entry name" value="AMINOALKYLPHOSPHONATE N-ACETYLTRANSFERASE-RELATED-RELATED"/>
    <property type="match status" value="1"/>
</dbReference>
<feature type="domain" description="N-acetyltransferase" evidence="3">
    <location>
        <begin position="2"/>
        <end position="148"/>
    </location>
</feature>
<name>A0ABU3VDY1_9RHOB</name>
<dbReference type="PROSITE" id="PS51186">
    <property type="entry name" value="GNAT"/>
    <property type="match status" value="1"/>
</dbReference>
<evidence type="ECO:0000313" key="5">
    <source>
        <dbReference type="Proteomes" id="UP001255416"/>
    </source>
</evidence>
<sequence length="157" mass="17229">MLEIRRIDPLSDDGTNLFQRLSQEQIDRYGRDGGRKLVDLAREDVLFMAAYLDGVPVACGAVVPFDKSVGELSRIFVDPSARKNGVGTAVMGALEEAIHGRYSRLVLETGTEQPESMHLYEKCGYTPITCWGESANNSKSRCYEKQLSAGPKGTPDA</sequence>
<evidence type="ECO:0000256" key="2">
    <source>
        <dbReference type="ARBA" id="ARBA00023315"/>
    </source>
</evidence>
<evidence type="ECO:0000256" key="1">
    <source>
        <dbReference type="ARBA" id="ARBA00022679"/>
    </source>
</evidence>
<keyword evidence="5" id="KW-1185">Reference proteome</keyword>
<dbReference type="CDD" id="cd04301">
    <property type="entry name" value="NAT_SF"/>
    <property type="match status" value="1"/>
</dbReference>
<dbReference type="InterPro" id="IPR050832">
    <property type="entry name" value="Bact_Acetyltransf"/>
</dbReference>
<dbReference type="RefSeq" id="WP_316776059.1">
    <property type="nucleotide sequence ID" value="NZ_JASMWN010000007.1"/>
</dbReference>
<dbReference type="EMBL" id="JASMWN010000007">
    <property type="protein sequence ID" value="MDU9004385.1"/>
    <property type="molecule type" value="Genomic_DNA"/>
</dbReference>
<dbReference type="Pfam" id="PF00583">
    <property type="entry name" value="Acetyltransf_1"/>
    <property type="match status" value="1"/>
</dbReference>
<protein>
    <submittedName>
        <fullName evidence="4">GNAT family N-acetyltransferase</fullName>
    </submittedName>
</protein>
<comment type="caution">
    <text evidence="4">The sequence shown here is derived from an EMBL/GenBank/DDBJ whole genome shotgun (WGS) entry which is preliminary data.</text>
</comment>
<evidence type="ECO:0000259" key="3">
    <source>
        <dbReference type="PROSITE" id="PS51186"/>
    </source>
</evidence>